<keyword evidence="7 8" id="KW-0349">Heme</keyword>
<dbReference type="EMBL" id="ML734943">
    <property type="protein sequence ID" value="KAB8210355.1"/>
    <property type="molecule type" value="Genomic_DNA"/>
</dbReference>
<dbReference type="Proteomes" id="UP000326532">
    <property type="component" value="Unassembled WGS sequence"/>
</dbReference>
<dbReference type="VEuPathDB" id="FungiDB:BDV34DRAFT_237423"/>
<keyword evidence="4 8" id="KW-0560">Oxidoreductase</keyword>
<comment type="similarity">
    <text evidence="2 8">Belongs to the cytochrome P450 family.</text>
</comment>
<evidence type="ECO:0000256" key="8">
    <source>
        <dbReference type="RuleBase" id="RU000461"/>
    </source>
</evidence>
<dbReference type="PANTHER" id="PTHR24305:SF229">
    <property type="entry name" value="P450, PUTATIVE (EUROFUNG)-RELATED"/>
    <property type="match status" value="1"/>
</dbReference>
<organism evidence="10 11">
    <name type="scientific">Aspergillus parasiticus</name>
    <dbReference type="NCBI Taxonomy" id="5067"/>
    <lineage>
        <taxon>Eukaryota</taxon>
        <taxon>Fungi</taxon>
        <taxon>Dikarya</taxon>
        <taxon>Ascomycota</taxon>
        <taxon>Pezizomycotina</taxon>
        <taxon>Eurotiomycetes</taxon>
        <taxon>Eurotiomycetidae</taxon>
        <taxon>Eurotiales</taxon>
        <taxon>Aspergillaceae</taxon>
        <taxon>Aspergillus</taxon>
        <taxon>Aspergillus subgen. Circumdati</taxon>
    </lineage>
</organism>
<dbReference type="AlphaFoldDB" id="A0A5N6DZC4"/>
<keyword evidence="6 8" id="KW-0503">Monooxygenase</keyword>
<keyword evidence="11" id="KW-1185">Reference proteome</keyword>
<evidence type="ECO:0000256" key="6">
    <source>
        <dbReference type="ARBA" id="ARBA00023033"/>
    </source>
</evidence>
<feature type="binding site" description="axial binding residue" evidence="7">
    <location>
        <position position="481"/>
    </location>
    <ligand>
        <name>heme</name>
        <dbReference type="ChEBI" id="CHEBI:30413"/>
    </ligand>
    <ligandPart>
        <name>Fe</name>
        <dbReference type="ChEBI" id="CHEBI:18248"/>
    </ligandPart>
</feature>
<comment type="cofactor">
    <cofactor evidence="1 7">
        <name>heme</name>
        <dbReference type="ChEBI" id="CHEBI:30413"/>
    </cofactor>
</comment>
<feature type="transmembrane region" description="Helical" evidence="9">
    <location>
        <begin position="12"/>
        <end position="30"/>
    </location>
</feature>
<keyword evidence="9" id="KW-1133">Transmembrane helix</keyword>
<evidence type="ECO:0000313" key="11">
    <source>
        <dbReference type="Proteomes" id="UP000326532"/>
    </source>
</evidence>
<dbReference type="SUPFAM" id="SSF48264">
    <property type="entry name" value="Cytochrome P450"/>
    <property type="match status" value="1"/>
</dbReference>
<keyword evidence="5 7" id="KW-0408">Iron</keyword>
<evidence type="ECO:0000256" key="4">
    <source>
        <dbReference type="ARBA" id="ARBA00023002"/>
    </source>
</evidence>
<dbReference type="InterPro" id="IPR001128">
    <property type="entry name" value="Cyt_P450"/>
</dbReference>
<keyword evidence="3 7" id="KW-0479">Metal-binding</keyword>
<dbReference type="CDD" id="cd11060">
    <property type="entry name" value="CYP57A1-like"/>
    <property type="match status" value="1"/>
</dbReference>
<evidence type="ECO:0000256" key="1">
    <source>
        <dbReference type="ARBA" id="ARBA00001971"/>
    </source>
</evidence>
<sequence length="532" mass="60536">MDLLRLPGRSLLGQGALVAFVTYWAVWIIYTRWFHPLAKFPGPFWASITRAWTLLHVLHGDAEKRQMKLHAKYGLVLPGDILEPYLSSIGSVIRIAPNELVTSEPEAIQTLYGARSFTAKTTLGYVRTKSYPEQRLIRAARFPDHFSSEGGKQHGERRRIVSHVYAMTSILQSEKYIEKCIDVWLEKLGQMTDRKESFDLWIWTRMYAYDVIGELYFSKMFGFLQAGHDHLGYIDATEDLVPVQFLAANMPTYVRGLFMLTGILFPKVRRALRALGDLTDATNAMLKDRLAAIQSNSEYKPQRHDILGKLLEISQERGKELDFVLDDIKMESFGAFFAGSETTALTLSGILYHVLRNRSVYEKLTAEIDVAVQCNQLSTPHISYNEAIKLPYLTACIREGIRMHPITGVSFPRHAPSSGCTIGGYYIPPNARIGVNPGVMHFNKTVFGEDADQFRPDRWIDGDVSMMDRYIMQFGMGARTCLGKNISMCEIYKAIPELLKSYTFELAGDEDMQTTSYWLYKPVAIDVNVRRR</sequence>
<dbReference type="PRINTS" id="PR00463">
    <property type="entry name" value="EP450I"/>
</dbReference>
<keyword evidence="9" id="KW-0472">Membrane</keyword>
<dbReference type="InterPro" id="IPR002401">
    <property type="entry name" value="Cyt_P450_E_grp-I"/>
</dbReference>
<dbReference type="GO" id="GO:0016705">
    <property type="term" value="F:oxidoreductase activity, acting on paired donors, with incorporation or reduction of molecular oxygen"/>
    <property type="evidence" value="ECO:0007669"/>
    <property type="project" value="InterPro"/>
</dbReference>
<gene>
    <name evidence="10" type="ORF">BDV34DRAFT_237423</name>
</gene>
<evidence type="ECO:0000256" key="2">
    <source>
        <dbReference type="ARBA" id="ARBA00010617"/>
    </source>
</evidence>
<dbReference type="PROSITE" id="PS00086">
    <property type="entry name" value="CYTOCHROME_P450"/>
    <property type="match status" value="1"/>
</dbReference>
<proteinExistence type="inferred from homology"/>
<protein>
    <submittedName>
        <fullName evidence="10">Cytochrome P450</fullName>
    </submittedName>
</protein>
<dbReference type="InterPro" id="IPR017972">
    <property type="entry name" value="Cyt_P450_CS"/>
</dbReference>
<accession>A0A5N6DZC4</accession>
<evidence type="ECO:0000256" key="5">
    <source>
        <dbReference type="ARBA" id="ARBA00023004"/>
    </source>
</evidence>
<dbReference type="GO" id="GO:0020037">
    <property type="term" value="F:heme binding"/>
    <property type="evidence" value="ECO:0007669"/>
    <property type="project" value="InterPro"/>
</dbReference>
<dbReference type="GO" id="GO:0004497">
    <property type="term" value="F:monooxygenase activity"/>
    <property type="evidence" value="ECO:0007669"/>
    <property type="project" value="UniProtKB-KW"/>
</dbReference>
<dbReference type="OMA" id="FYLPFRA"/>
<evidence type="ECO:0000313" key="10">
    <source>
        <dbReference type="EMBL" id="KAB8210355.1"/>
    </source>
</evidence>
<reference evidence="10 11" key="1">
    <citation type="submission" date="2019-04" db="EMBL/GenBank/DDBJ databases">
        <title>Fungal friends and foes A comparative genomics study of 23 Aspergillus species from section Flavi.</title>
        <authorList>
            <consortium name="DOE Joint Genome Institute"/>
            <person name="Kjaerbolling I."/>
            <person name="Vesth T.C."/>
            <person name="Frisvad J.C."/>
            <person name="Nybo J.L."/>
            <person name="Theobald S."/>
            <person name="Kildgaard S."/>
            <person name="Petersen T.I."/>
            <person name="Kuo A."/>
            <person name="Sato A."/>
            <person name="Lyhne E.K."/>
            <person name="Kogle M.E."/>
            <person name="Wiebenga A."/>
            <person name="Kun R.S."/>
            <person name="Lubbers R.J."/>
            <person name="Makela M.R."/>
            <person name="Barry K."/>
            <person name="Chovatia M."/>
            <person name="Clum A."/>
            <person name="Daum C."/>
            <person name="Haridas S."/>
            <person name="He G."/>
            <person name="LaButti K."/>
            <person name="Lipzen A."/>
            <person name="Mondo S."/>
            <person name="Pangilinan J."/>
            <person name="Riley R."/>
            <person name="Salamov A."/>
            <person name="Simmons B.A."/>
            <person name="Magnuson J.K."/>
            <person name="Henrissat B."/>
            <person name="Mortensen U.H."/>
            <person name="Larsen T.O."/>
            <person name="De vries R.P."/>
            <person name="Grigoriev I.V."/>
            <person name="Machida M."/>
            <person name="Baker S.E."/>
            <person name="Andersen M.R."/>
        </authorList>
    </citation>
    <scope>NUCLEOTIDE SEQUENCE [LARGE SCALE GENOMIC DNA]</scope>
    <source>
        <strain evidence="10 11">CBS 117618</strain>
    </source>
</reference>
<name>A0A5N6DZC4_ASPPA</name>
<dbReference type="InterPro" id="IPR036396">
    <property type="entry name" value="Cyt_P450_sf"/>
</dbReference>
<keyword evidence="9" id="KW-0812">Transmembrane</keyword>
<evidence type="ECO:0000256" key="9">
    <source>
        <dbReference type="SAM" id="Phobius"/>
    </source>
</evidence>
<dbReference type="GO" id="GO:0005506">
    <property type="term" value="F:iron ion binding"/>
    <property type="evidence" value="ECO:0007669"/>
    <property type="project" value="InterPro"/>
</dbReference>
<evidence type="ECO:0000256" key="3">
    <source>
        <dbReference type="ARBA" id="ARBA00022723"/>
    </source>
</evidence>
<dbReference type="InterPro" id="IPR050121">
    <property type="entry name" value="Cytochrome_P450_monoxygenase"/>
</dbReference>
<dbReference type="PRINTS" id="PR00385">
    <property type="entry name" value="P450"/>
</dbReference>
<dbReference type="Gene3D" id="1.10.630.10">
    <property type="entry name" value="Cytochrome P450"/>
    <property type="match status" value="1"/>
</dbReference>
<dbReference type="Pfam" id="PF00067">
    <property type="entry name" value="p450"/>
    <property type="match status" value="1"/>
</dbReference>
<evidence type="ECO:0000256" key="7">
    <source>
        <dbReference type="PIRSR" id="PIRSR602401-1"/>
    </source>
</evidence>
<dbReference type="PANTHER" id="PTHR24305">
    <property type="entry name" value="CYTOCHROME P450"/>
    <property type="match status" value="1"/>
</dbReference>